<dbReference type="InterPro" id="IPR001647">
    <property type="entry name" value="HTH_TetR"/>
</dbReference>
<dbReference type="Pfam" id="PF00440">
    <property type="entry name" value="TetR_N"/>
    <property type="match status" value="1"/>
</dbReference>
<dbReference type="EMBL" id="NJBN01000011">
    <property type="protein sequence ID" value="TKJ37929.1"/>
    <property type="molecule type" value="Genomic_DNA"/>
</dbReference>
<dbReference type="PANTHER" id="PTHR43479:SF11">
    <property type="entry name" value="ACREF_ENVCD OPERON REPRESSOR-RELATED"/>
    <property type="match status" value="1"/>
</dbReference>
<evidence type="ECO:0000256" key="1">
    <source>
        <dbReference type="ARBA" id="ARBA00023125"/>
    </source>
</evidence>
<dbReference type="InterPro" id="IPR009057">
    <property type="entry name" value="Homeodomain-like_sf"/>
</dbReference>
<dbReference type="PRINTS" id="PR00455">
    <property type="entry name" value="HTHTETR"/>
</dbReference>
<dbReference type="Gene3D" id="1.10.357.10">
    <property type="entry name" value="Tetracycline Repressor, domain 2"/>
    <property type="match status" value="1"/>
</dbReference>
<dbReference type="PANTHER" id="PTHR43479">
    <property type="entry name" value="ACREF/ENVCD OPERON REPRESSOR-RELATED"/>
    <property type="match status" value="1"/>
</dbReference>
<evidence type="ECO:0000256" key="2">
    <source>
        <dbReference type="PROSITE-ProRule" id="PRU00335"/>
    </source>
</evidence>
<dbReference type="InterPro" id="IPR050624">
    <property type="entry name" value="HTH-type_Tx_Regulator"/>
</dbReference>
<dbReference type="InterPro" id="IPR023772">
    <property type="entry name" value="DNA-bd_HTH_TetR-type_CS"/>
</dbReference>
<feature type="domain" description="HTH tetR-type" evidence="3">
    <location>
        <begin position="26"/>
        <end position="86"/>
    </location>
</feature>
<keyword evidence="1 2" id="KW-0238">DNA-binding</keyword>
<dbReference type="Proteomes" id="UP000319619">
    <property type="component" value="Unassembled WGS sequence"/>
</dbReference>
<dbReference type="PROSITE" id="PS01081">
    <property type="entry name" value="HTH_TETR_1"/>
    <property type="match status" value="1"/>
</dbReference>
<dbReference type="AlphaFoldDB" id="A0A532USL7"/>
<evidence type="ECO:0000313" key="4">
    <source>
        <dbReference type="EMBL" id="TKJ37929.1"/>
    </source>
</evidence>
<dbReference type="SUPFAM" id="SSF48498">
    <property type="entry name" value="Tetracyclin repressor-like, C-terminal domain"/>
    <property type="match status" value="1"/>
</dbReference>
<accession>A0A532USL7</accession>
<evidence type="ECO:0000313" key="5">
    <source>
        <dbReference type="Proteomes" id="UP000319619"/>
    </source>
</evidence>
<protein>
    <recommendedName>
        <fullName evidence="3">HTH tetR-type domain-containing protein</fullName>
    </recommendedName>
</protein>
<name>A0A532USL7_UNCL8</name>
<dbReference type="PROSITE" id="PS50977">
    <property type="entry name" value="HTH_TETR_2"/>
    <property type="match status" value="1"/>
</dbReference>
<reference evidence="4 5" key="1">
    <citation type="submission" date="2017-06" db="EMBL/GenBank/DDBJ databases">
        <title>Novel microbial phyla capable of carbon fixation and sulfur reduction in deep-sea sediments.</title>
        <authorList>
            <person name="Huang J."/>
            <person name="Baker B."/>
            <person name="Wang Y."/>
        </authorList>
    </citation>
    <scope>NUCLEOTIDE SEQUENCE [LARGE SCALE GENOMIC DNA]</scope>
    <source>
        <strain evidence="4">B3_LCP</strain>
    </source>
</reference>
<organism evidence="4 5">
    <name type="scientific">candidate division LCP-89 bacterium B3_LCP</name>
    <dbReference type="NCBI Taxonomy" id="2012998"/>
    <lineage>
        <taxon>Bacteria</taxon>
        <taxon>Pseudomonadati</taxon>
        <taxon>Bacteria division LCP-89</taxon>
    </lineage>
</organism>
<evidence type="ECO:0000259" key="3">
    <source>
        <dbReference type="PROSITE" id="PS50977"/>
    </source>
</evidence>
<feature type="DNA-binding region" description="H-T-H motif" evidence="2">
    <location>
        <begin position="49"/>
        <end position="68"/>
    </location>
</feature>
<dbReference type="SUPFAM" id="SSF46689">
    <property type="entry name" value="Homeodomain-like"/>
    <property type="match status" value="1"/>
</dbReference>
<comment type="caution">
    <text evidence="4">The sequence shown here is derived from an EMBL/GenBank/DDBJ whole genome shotgun (WGS) entry which is preliminary data.</text>
</comment>
<sequence>MNERSFNKNMRTMSPKSKEQFDQIRAQSRQTIMEAALELFTHRGYHGTSVSMIANQAGVSTGLMYNYFQSKVELLEAIVRQGMSIIESLLGDVLQVDDPRDRITTMVEMTFQIAERDIKFWSLYFSVLMQPDLPGDVQRIFSDFLQNTLNLFEDLFSQLGYSNPQAEARILAAILDGALLHYWIVGKDYPIENVKQTIIDKYCGTKEP</sequence>
<dbReference type="GO" id="GO:0003677">
    <property type="term" value="F:DNA binding"/>
    <property type="evidence" value="ECO:0007669"/>
    <property type="project" value="UniProtKB-UniRule"/>
</dbReference>
<gene>
    <name evidence="4" type="ORF">CEE37_13270</name>
</gene>
<dbReference type="InterPro" id="IPR036271">
    <property type="entry name" value="Tet_transcr_reg_TetR-rel_C_sf"/>
</dbReference>
<proteinExistence type="predicted"/>